<evidence type="ECO:0000313" key="7">
    <source>
        <dbReference type="Proteomes" id="UP000051621"/>
    </source>
</evidence>
<dbReference type="GO" id="GO:0003899">
    <property type="term" value="F:DNA-directed RNA polymerase activity"/>
    <property type="evidence" value="ECO:0007669"/>
    <property type="project" value="InterPro"/>
</dbReference>
<feature type="domain" description="RNA polymerase sigma-70" evidence="5">
    <location>
        <begin position="214"/>
        <end position="240"/>
    </location>
</feature>
<keyword evidence="4" id="KW-0804">Transcription</keyword>
<dbReference type="PROSITE" id="PS00716">
    <property type="entry name" value="SIGMA70_2"/>
    <property type="match status" value="1"/>
</dbReference>
<dbReference type="Pfam" id="PF04542">
    <property type="entry name" value="Sigma70_r2"/>
    <property type="match status" value="1"/>
</dbReference>
<evidence type="ECO:0000256" key="4">
    <source>
        <dbReference type="ARBA" id="ARBA00023163"/>
    </source>
</evidence>
<dbReference type="Proteomes" id="UP000051621">
    <property type="component" value="Unassembled WGS sequence"/>
</dbReference>
<evidence type="ECO:0000256" key="2">
    <source>
        <dbReference type="ARBA" id="ARBA00023082"/>
    </source>
</evidence>
<dbReference type="GO" id="GO:0016987">
    <property type="term" value="F:sigma factor activity"/>
    <property type="evidence" value="ECO:0007669"/>
    <property type="project" value="UniProtKB-KW"/>
</dbReference>
<dbReference type="GO" id="GO:0000428">
    <property type="term" value="C:DNA-directed RNA polymerase complex"/>
    <property type="evidence" value="ECO:0007669"/>
    <property type="project" value="UniProtKB-KW"/>
</dbReference>
<keyword evidence="1" id="KW-0805">Transcription regulation</keyword>
<dbReference type="PRINTS" id="PR00046">
    <property type="entry name" value="SIGMA70FCT"/>
</dbReference>
<evidence type="ECO:0000259" key="5">
    <source>
        <dbReference type="PROSITE" id="PS00716"/>
    </source>
</evidence>
<dbReference type="InterPro" id="IPR013325">
    <property type="entry name" value="RNA_pol_sigma_r2"/>
</dbReference>
<dbReference type="EMBL" id="AZEF01000016">
    <property type="protein sequence ID" value="KRL02098.1"/>
    <property type="molecule type" value="Genomic_DNA"/>
</dbReference>
<evidence type="ECO:0000313" key="6">
    <source>
        <dbReference type="EMBL" id="KRL02098.1"/>
    </source>
</evidence>
<keyword evidence="7" id="KW-1185">Reference proteome</keyword>
<dbReference type="SUPFAM" id="SSF88659">
    <property type="entry name" value="Sigma3 and sigma4 domains of RNA polymerase sigma factors"/>
    <property type="match status" value="2"/>
</dbReference>
<keyword evidence="2" id="KW-0731">Sigma factor</keyword>
<dbReference type="PATRIC" id="fig|1423731.3.peg.885"/>
<accession>A0A0R1MAJ9</accession>
<gene>
    <name evidence="6" type="ORF">FC81_GL000861</name>
</gene>
<dbReference type="InterPro" id="IPR013324">
    <property type="entry name" value="RNA_pol_sigma_r3/r4-like"/>
</dbReference>
<protein>
    <submittedName>
        <fullName evidence="6">DNA-directed RNA polymerase sigma subunit FliA</fullName>
    </submittedName>
</protein>
<dbReference type="CDD" id="cd06171">
    <property type="entry name" value="Sigma70_r4"/>
    <property type="match status" value="1"/>
</dbReference>
<dbReference type="InterPro" id="IPR000943">
    <property type="entry name" value="RNA_pol_sigma70"/>
</dbReference>
<dbReference type="Gene3D" id="1.10.1740.10">
    <property type="match status" value="1"/>
</dbReference>
<dbReference type="InterPro" id="IPR007627">
    <property type="entry name" value="RNA_pol_sigma70_r2"/>
</dbReference>
<evidence type="ECO:0000256" key="3">
    <source>
        <dbReference type="ARBA" id="ARBA00023125"/>
    </source>
</evidence>
<dbReference type="GO" id="GO:0006352">
    <property type="term" value="P:DNA-templated transcription initiation"/>
    <property type="evidence" value="ECO:0007669"/>
    <property type="project" value="InterPro"/>
</dbReference>
<proteinExistence type="predicted"/>
<reference evidence="6 7" key="1">
    <citation type="journal article" date="2015" name="Genome Announc.">
        <title>Expanding the biotechnology potential of lactobacilli through comparative genomics of 213 strains and associated genera.</title>
        <authorList>
            <person name="Sun Z."/>
            <person name="Harris H.M."/>
            <person name="McCann A."/>
            <person name="Guo C."/>
            <person name="Argimon S."/>
            <person name="Zhang W."/>
            <person name="Yang X."/>
            <person name="Jeffery I.B."/>
            <person name="Cooney J.C."/>
            <person name="Kagawa T.F."/>
            <person name="Liu W."/>
            <person name="Song Y."/>
            <person name="Salvetti E."/>
            <person name="Wrobel A."/>
            <person name="Rasinkangas P."/>
            <person name="Parkhill J."/>
            <person name="Rea M.C."/>
            <person name="O'Sullivan O."/>
            <person name="Ritari J."/>
            <person name="Douillard F.P."/>
            <person name="Paul Ross R."/>
            <person name="Yang R."/>
            <person name="Briner A.E."/>
            <person name="Felis G.E."/>
            <person name="de Vos W.M."/>
            <person name="Barrangou R."/>
            <person name="Klaenhammer T.R."/>
            <person name="Caufield P.W."/>
            <person name="Cui Y."/>
            <person name="Zhang H."/>
            <person name="O'Toole P.W."/>
        </authorList>
    </citation>
    <scope>NUCLEOTIDE SEQUENCE [LARGE SCALE GENOMIC DNA]</scope>
    <source>
        <strain evidence="6 7">DSM 19910</strain>
    </source>
</reference>
<dbReference type="Pfam" id="PF04545">
    <property type="entry name" value="Sigma70_r4"/>
    <property type="match status" value="1"/>
</dbReference>
<comment type="caution">
    <text evidence="6">The sequence shown here is derived from an EMBL/GenBank/DDBJ whole genome shotgun (WGS) entry which is preliminary data.</text>
</comment>
<keyword evidence="3" id="KW-0238">DNA-binding</keyword>
<dbReference type="PANTHER" id="PTHR30385">
    <property type="entry name" value="SIGMA FACTOR F FLAGELLAR"/>
    <property type="match status" value="1"/>
</dbReference>
<dbReference type="InterPro" id="IPR014284">
    <property type="entry name" value="RNA_pol_sigma-70_dom"/>
</dbReference>
<dbReference type="InterPro" id="IPR007630">
    <property type="entry name" value="RNA_pol_sigma70_r4"/>
</dbReference>
<dbReference type="PANTHER" id="PTHR30385:SF7">
    <property type="entry name" value="RNA POLYMERASE SIGMA FACTOR FLIA"/>
    <property type="match status" value="1"/>
</dbReference>
<dbReference type="SUPFAM" id="SSF88946">
    <property type="entry name" value="Sigma2 domain of RNA polymerase sigma factors"/>
    <property type="match status" value="1"/>
</dbReference>
<dbReference type="Gene3D" id="1.20.140.160">
    <property type="match status" value="1"/>
</dbReference>
<keyword evidence="6" id="KW-0240">DNA-directed RNA polymerase</keyword>
<evidence type="ECO:0000256" key="1">
    <source>
        <dbReference type="ARBA" id="ARBA00023015"/>
    </source>
</evidence>
<dbReference type="GO" id="GO:0003677">
    <property type="term" value="F:DNA binding"/>
    <property type="evidence" value="ECO:0007669"/>
    <property type="project" value="UniProtKB-KW"/>
</dbReference>
<name>A0A0R1MAJ9_9LACO</name>
<organism evidence="6 7">
    <name type="scientific">Liquorilactobacillus capillatus DSM 19910</name>
    <dbReference type="NCBI Taxonomy" id="1423731"/>
    <lineage>
        <taxon>Bacteria</taxon>
        <taxon>Bacillati</taxon>
        <taxon>Bacillota</taxon>
        <taxon>Bacilli</taxon>
        <taxon>Lactobacillales</taxon>
        <taxon>Lactobacillaceae</taxon>
        <taxon>Liquorilactobacillus</taxon>
    </lineage>
</organism>
<dbReference type="InterPro" id="IPR012845">
    <property type="entry name" value="RNA_pol_sigma_FliA_WhiG"/>
</dbReference>
<dbReference type="AlphaFoldDB" id="A0A0R1MAJ9"/>
<sequence length="249" mass="28469">MKKQALGVKGGCFMYEASIEDEVLKYLPLVERVANRISVKSTEYEYGDLYNIGVIGLIDALRKFDATKKVPFESYAMIRIKGAIIDEIRKHSKISRYKMSIVNQFYKVKQDLEQSLKREVTDAEICREMKIDAKQLGKIYDSIHYLASVSLEDTLFSHADEGISLQDIVKDPLAENGEETLLEEERKRALVNSIKGLSEREQMILSLYYEEEATLKEIAAILDISIARVSQIHGKIILKLKNQIKEELS</sequence>
<dbReference type="STRING" id="1423731.FC81_GL000861"/>
<dbReference type="NCBIfam" id="TIGR02937">
    <property type="entry name" value="sigma70-ECF"/>
    <property type="match status" value="1"/>
</dbReference>
<dbReference type="NCBIfam" id="TIGR02479">
    <property type="entry name" value="FliA_WhiG"/>
    <property type="match status" value="1"/>
</dbReference>